<sequence>MNALQNRKNIVLNFYNSLSLFEIDEFDELKIVLKKDDELKIVLKMDGRIEFYKKLVGVYNIVRSGITERWDTKDSETYHQIEMMGLVMVLDGNNKFSMISAGNEEWAKVVKKTRSVSHGITFDPKYQVFTETYYDIDTALNFTYNKLPSSEEEHFQSMTNNDLVLDFEECINIEKMSKIIRSIGEVVVVSPQLKINLIFKENLRNGA</sequence>
<dbReference type="RefSeq" id="YP_009624087.1">
    <property type="nucleotide sequence ID" value="NC_042116.1"/>
</dbReference>
<evidence type="ECO:0000313" key="2">
    <source>
        <dbReference type="EMBL" id="VUE36523.1"/>
    </source>
</evidence>
<dbReference type="EMBL" id="LT960551">
    <property type="protein sequence ID" value="SOK58754.1"/>
    <property type="molecule type" value="Genomic_DNA"/>
</dbReference>
<keyword evidence="3" id="KW-1185">Reference proteome</keyword>
<accession>A0A2C9CXK8</accession>
<evidence type="ECO:0000313" key="1">
    <source>
        <dbReference type="EMBL" id="SOK58754.1"/>
    </source>
</evidence>
<evidence type="ECO:0000313" key="4">
    <source>
        <dbReference type="Proteomes" id="UP000317227"/>
    </source>
</evidence>
<reference evidence="1" key="2">
    <citation type="submission" date="2017-10" db="EMBL/GenBank/DDBJ databases">
        <authorList>
            <person name="Banno H."/>
            <person name="Chua N.-H."/>
        </authorList>
    </citation>
    <scope>NUCLEOTIDE SEQUENCE [LARGE SCALE GENOMIC DNA]</scope>
</reference>
<gene>
    <name evidence="1" type="primary">g477</name>
</gene>
<organism evidence="1 3">
    <name type="scientific">Yersinia phage fHe-Yen9-04</name>
    <dbReference type="NCBI Taxonomy" id="2052742"/>
    <lineage>
        <taxon>Viruses</taxon>
        <taxon>Duplodnaviria</taxon>
        <taxon>Heunggongvirae</taxon>
        <taxon>Uroviricota</taxon>
        <taxon>Caudoviricetes</taxon>
        <taxon>Eneladusvirus</taxon>
        <taxon>Eneladusvirus Yen904</taxon>
    </lineage>
</organism>
<dbReference type="Proteomes" id="UP000317227">
    <property type="component" value="Segment"/>
</dbReference>
<proteinExistence type="predicted"/>
<protein>
    <submittedName>
        <fullName evidence="1">Uncharacterized protein</fullName>
    </submittedName>
</protein>
<reference evidence="3" key="1">
    <citation type="submission" date="2017-10" db="EMBL/GenBank/DDBJ databases">
        <authorList>
            <person name="Skurnik M."/>
        </authorList>
    </citation>
    <scope>NUCLEOTIDE SEQUENCE [LARGE SCALE GENOMIC DNA]</scope>
</reference>
<reference evidence="2 4" key="3">
    <citation type="submission" date="2019-06" db="EMBL/GenBank/DDBJ databases">
        <authorList>
            <person name="Bower L."/>
            <person name="Leinonen R."/>
        </authorList>
    </citation>
    <scope>NUCLEOTIDE SEQUENCE [LARGE SCALE GENOMIC DNA]</scope>
</reference>
<dbReference type="KEGG" id="vg:40100895"/>
<dbReference type="EMBL" id="LR596615">
    <property type="protein sequence ID" value="VUE36523.1"/>
    <property type="molecule type" value="Genomic_DNA"/>
</dbReference>
<dbReference type="OrthoDB" id="27117at10239"/>
<name>A0A2C9CXK8_9CAUD</name>
<dbReference type="GeneID" id="40100895"/>
<evidence type="ECO:0000313" key="3">
    <source>
        <dbReference type="Proteomes" id="UP000240931"/>
    </source>
</evidence>
<dbReference type="Proteomes" id="UP000240931">
    <property type="component" value="Segment"/>
</dbReference>